<evidence type="ECO:0008006" key="3">
    <source>
        <dbReference type="Google" id="ProtNLM"/>
    </source>
</evidence>
<dbReference type="Proteomes" id="UP000598297">
    <property type="component" value="Unassembled WGS sequence"/>
</dbReference>
<accession>A0A964UT64</accession>
<dbReference type="EMBL" id="JAAAHS010000087">
    <property type="protein sequence ID" value="NBE52517.1"/>
    <property type="molecule type" value="Genomic_DNA"/>
</dbReference>
<dbReference type="OrthoDB" id="1550900at2"/>
<protein>
    <recommendedName>
        <fullName evidence="3">ABM domain-containing protein</fullName>
    </recommendedName>
</protein>
<name>A0A964UT64_9ACTN</name>
<dbReference type="AlphaFoldDB" id="A0A964UT64"/>
<comment type="caution">
    <text evidence="1">The sequence shown here is derived from an EMBL/GenBank/DDBJ whole genome shotgun (WGS) entry which is preliminary data.</text>
</comment>
<sequence>MAIVAIFEMPGMTQAQYERSAEMVAGRPGPVKTASDWPVTGLISHTAAPTDNGWLVVDVWESEEAFRKFGETIIPILRELGVPEGVQPRIYPVFSMVTP</sequence>
<proteinExistence type="predicted"/>
<organism evidence="1 2">
    <name type="scientific">Streptomyces boluensis</name>
    <dbReference type="NCBI Taxonomy" id="1775135"/>
    <lineage>
        <taxon>Bacteria</taxon>
        <taxon>Bacillati</taxon>
        <taxon>Actinomycetota</taxon>
        <taxon>Actinomycetes</taxon>
        <taxon>Kitasatosporales</taxon>
        <taxon>Streptomycetaceae</taxon>
        <taxon>Streptomyces</taxon>
    </lineage>
</organism>
<reference evidence="1" key="1">
    <citation type="submission" date="2020-01" db="EMBL/GenBank/DDBJ databases">
        <title>Whole-genome analyses of novel actinobacteria.</title>
        <authorList>
            <person name="Sahin N."/>
        </authorList>
    </citation>
    <scope>NUCLEOTIDE SEQUENCE</scope>
    <source>
        <strain evidence="1">YC537</strain>
    </source>
</reference>
<dbReference type="RefSeq" id="WP_161697522.1">
    <property type="nucleotide sequence ID" value="NZ_JAAAHS010000087.1"/>
</dbReference>
<keyword evidence="2" id="KW-1185">Reference proteome</keyword>
<evidence type="ECO:0000313" key="1">
    <source>
        <dbReference type="EMBL" id="NBE52517.1"/>
    </source>
</evidence>
<gene>
    <name evidence="1" type="ORF">GUY60_13985</name>
</gene>
<evidence type="ECO:0000313" key="2">
    <source>
        <dbReference type="Proteomes" id="UP000598297"/>
    </source>
</evidence>